<dbReference type="OrthoDB" id="10609218at2759"/>
<dbReference type="EMBL" id="UZAH01000772">
    <property type="protein sequence ID" value="VDO19243.1"/>
    <property type="molecule type" value="Genomic_DNA"/>
</dbReference>
<feature type="compositionally biased region" description="Low complexity" evidence="1">
    <location>
        <begin position="86"/>
        <end position="102"/>
    </location>
</feature>
<protein>
    <submittedName>
        <fullName evidence="2">Uncharacterized protein</fullName>
    </submittedName>
</protein>
<organism evidence="2">
    <name type="scientific">Heligmosomoides polygyrus</name>
    <name type="common">Parasitic roundworm</name>
    <dbReference type="NCBI Taxonomy" id="6339"/>
    <lineage>
        <taxon>Eukaryota</taxon>
        <taxon>Metazoa</taxon>
        <taxon>Ecdysozoa</taxon>
        <taxon>Nematoda</taxon>
        <taxon>Chromadorea</taxon>
        <taxon>Rhabditida</taxon>
        <taxon>Rhabditina</taxon>
        <taxon>Rhabditomorpha</taxon>
        <taxon>Strongyloidea</taxon>
        <taxon>Heligmosomidae</taxon>
        <taxon>Heligmosomoides</taxon>
    </lineage>
</organism>
<evidence type="ECO:0000256" key="1">
    <source>
        <dbReference type="SAM" id="MobiDB-lite"/>
    </source>
</evidence>
<dbReference type="AlphaFoldDB" id="A0A3P7UEN3"/>
<feature type="compositionally biased region" description="Basic and acidic residues" evidence="1">
    <location>
        <begin position="42"/>
        <end position="71"/>
    </location>
</feature>
<feature type="region of interest" description="Disordered" evidence="1">
    <location>
        <begin position="1"/>
        <end position="172"/>
    </location>
</feature>
<feature type="compositionally biased region" description="Polar residues" evidence="1">
    <location>
        <begin position="160"/>
        <end position="169"/>
    </location>
</feature>
<accession>A0A3P7UEN3</accession>
<sequence length="194" mass="21495">MQKLPIRSDSDRSSIRGSIVEEEYESCEVSSGERTPTEESGDEKHWNNRVKEPERTIRSARNDEVAKENRGGRLSGRITVDRSRWEPTTATAEPAPLTTRTARSTRGILNRNEPRKPYRPPAMRAAERNDSAAGQQASGGGGGGGGEVVRNSFSEEMPATTPSSSQPRQMTDYPVYHEIANKEGPRMQKVCVHK</sequence>
<feature type="compositionally biased region" description="Basic and acidic residues" evidence="1">
    <location>
        <begin position="1"/>
        <end position="14"/>
    </location>
</feature>
<name>A0A3P7UEN3_HELPZ</name>
<evidence type="ECO:0000313" key="2">
    <source>
        <dbReference type="EMBL" id="VDO19243.1"/>
    </source>
</evidence>
<gene>
    <name evidence="2" type="ORF">HPBE_LOCUS861</name>
</gene>
<reference evidence="2" key="1">
    <citation type="submission" date="2018-11" db="EMBL/GenBank/DDBJ databases">
        <authorList>
            <consortium name="Pathogen Informatics"/>
        </authorList>
    </citation>
    <scope>NUCLEOTIDE SEQUENCE [LARGE SCALE GENOMIC DNA]</scope>
</reference>
<proteinExistence type="predicted"/>
<feature type="compositionally biased region" description="Gly residues" evidence="1">
    <location>
        <begin position="137"/>
        <end position="147"/>
    </location>
</feature>